<feature type="domain" description="NIPSNAP" evidence="2">
    <location>
        <begin position="43"/>
        <end position="138"/>
    </location>
</feature>
<evidence type="ECO:0000256" key="1">
    <source>
        <dbReference type="ARBA" id="ARBA00005291"/>
    </source>
</evidence>
<dbReference type="InterPro" id="IPR011008">
    <property type="entry name" value="Dimeric_a/b-barrel"/>
</dbReference>
<dbReference type="GO" id="GO:0000423">
    <property type="term" value="P:mitophagy"/>
    <property type="evidence" value="ECO:0007669"/>
    <property type="project" value="UniProtKB-ARBA"/>
</dbReference>
<dbReference type="SUPFAM" id="SSF54909">
    <property type="entry name" value="Dimeric alpha+beta barrel"/>
    <property type="match status" value="2"/>
</dbReference>
<dbReference type="PANTHER" id="PTHR21017">
    <property type="entry name" value="NIPSNAP-RELATED"/>
    <property type="match status" value="1"/>
</dbReference>
<comment type="similarity">
    <text evidence="1">Belongs to the NipSnap family.</text>
</comment>
<dbReference type="InterPro" id="IPR051557">
    <property type="entry name" value="NipSnap_domain"/>
</dbReference>
<evidence type="ECO:0000313" key="3">
    <source>
        <dbReference type="EMBL" id="CAD9808822.1"/>
    </source>
</evidence>
<accession>A0A7S2U5K2</accession>
<sequence length="273" mass="30302">MICSRRMIPNSSARRLCSQPSLIFERFSAVSMSSSSSPVQPIVELREYDLSVKDVKNYLKLTTEAADLRLYLMPLRMFSLPETGGKLHVATHAYYYEGGYAERGKRRATMENNLEWKKYVKNARPCMLSQKSNIFVEAPLVGTVEGVCGLKGIAHFPTQGNDCILEIRRYQLKLGYDTVPKFLSLYGGGLTSKLAAPGTDPTTSLVTLLYTEVGSLNEVIEIWRHGDGTGAMERSRHAARNAPEWRSAIAEIADLAVSFTSTIHKPTTFSPLG</sequence>
<name>A0A7S2U5K2_9STRA</name>
<dbReference type="Gene3D" id="3.30.70.100">
    <property type="match status" value="2"/>
</dbReference>
<gene>
    <name evidence="3" type="ORF">ASEP1449_LOCUS644</name>
</gene>
<dbReference type="AlphaFoldDB" id="A0A7S2U5K2"/>
<protein>
    <recommendedName>
        <fullName evidence="2">NIPSNAP domain-containing protein</fullName>
    </recommendedName>
</protein>
<dbReference type="Pfam" id="PF07978">
    <property type="entry name" value="NIPSNAP"/>
    <property type="match status" value="2"/>
</dbReference>
<feature type="domain" description="NIPSNAP" evidence="2">
    <location>
        <begin position="166"/>
        <end position="271"/>
    </location>
</feature>
<proteinExistence type="inferred from homology"/>
<reference evidence="3" key="1">
    <citation type="submission" date="2021-01" db="EMBL/GenBank/DDBJ databases">
        <authorList>
            <person name="Corre E."/>
            <person name="Pelletier E."/>
            <person name="Niang G."/>
            <person name="Scheremetjew M."/>
            <person name="Finn R."/>
            <person name="Kale V."/>
            <person name="Holt S."/>
            <person name="Cochrane G."/>
            <person name="Meng A."/>
            <person name="Brown T."/>
            <person name="Cohen L."/>
        </authorList>
    </citation>
    <scope>NUCLEOTIDE SEQUENCE</scope>
    <source>
        <strain evidence="3">CCMP2084</strain>
    </source>
</reference>
<organism evidence="3">
    <name type="scientific">Attheya septentrionalis</name>
    <dbReference type="NCBI Taxonomy" id="420275"/>
    <lineage>
        <taxon>Eukaryota</taxon>
        <taxon>Sar</taxon>
        <taxon>Stramenopiles</taxon>
        <taxon>Ochrophyta</taxon>
        <taxon>Bacillariophyta</taxon>
        <taxon>Coscinodiscophyceae</taxon>
        <taxon>Chaetocerotophycidae</taxon>
        <taxon>Chaetocerotales</taxon>
        <taxon>Attheyaceae</taxon>
        <taxon>Attheya</taxon>
    </lineage>
</organism>
<evidence type="ECO:0000259" key="2">
    <source>
        <dbReference type="Pfam" id="PF07978"/>
    </source>
</evidence>
<dbReference type="EMBL" id="HBHQ01001000">
    <property type="protein sequence ID" value="CAD9808822.1"/>
    <property type="molecule type" value="Transcribed_RNA"/>
</dbReference>
<dbReference type="GO" id="GO:0005739">
    <property type="term" value="C:mitochondrion"/>
    <property type="evidence" value="ECO:0007669"/>
    <property type="project" value="TreeGrafter"/>
</dbReference>
<dbReference type="InterPro" id="IPR012577">
    <property type="entry name" value="NIPSNAP"/>
</dbReference>
<dbReference type="PANTHER" id="PTHR21017:SF17">
    <property type="entry name" value="PROTEIN NIPSNAP"/>
    <property type="match status" value="1"/>
</dbReference>